<dbReference type="GO" id="GO:0046872">
    <property type="term" value="F:metal ion binding"/>
    <property type="evidence" value="ECO:0007669"/>
    <property type="project" value="UniProtKB-UniRule"/>
</dbReference>
<evidence type="ECO:0000256" key="11">
    <source>
        <dbReference type="SAM" id="SignalP"/>
    </source>
</evidence>
<evidence type="ECO:0000256" key="3">
    <source>
        <dbReference type="ARBA" id="ARBA00010031"/>
    </source>
</evidence>
<keyword evidence="9" id="KW-0349">Heme</keyword>
<keyword evidence="8" id="KW-0449">Lipoprotein</keyword>
<keyword evidence="5" id="KW-0472">Membrane</keyword>
<keyword evidence="5" id="KW-0325">Glycoprotein</keyword>
<feature type="compositionally biased region" description="Low complexity" evidence="10">
    <location>
        <begin position="118"/>
        <end position="142"/>
    </location>
</feature>
<name>A0AA97NUH7_PYRO3</name>
<keyword evidence="9" id="KW-0479">Metal-binding</keyword>
<keyword evidence="5" id="KW-0336">GPI-anchor</keyword>
<evidence type="ECO:0000259" key="12">
    <source>
        <dbReference type="PROSITE" id="PS52012"/>
    </source>
</evidence>
<dbReference type="PROSITE" id="PS52012">
    <property type="entry name" value="CFEM"/>
    <property type="match status" value="1"/>
</dbReference>
<evidence type="ECO:0000256" key="9">
    <source>
        <dbReference type="PROSITE-ProRule" id="PRU01356"/>
    </source>
</evidence>
<feature type="domain" description="CFEM" evidence="12">
    <location>
        <begin position="7"/>
        <end position="132"/>
    </location>
</feature>
<sequence length="184" mass="18026">MKFNSGLLAGAAVLVAGVATAQDCISVALSAIPSCAQPCFLNGAPTIGCSGTDFKCQCQQQAKMFAAVESCVQKSCPESEFQKTIDGSDKVCTCASGGPASNNAGGAGNTVNPSSFIPGPTSTASPTTTVAAPTGTPSGRPSAVPTAAANMAAVECSIVVGAVGGALWVALGLTPRLIISQDPT</sequence>
<keyword evidence="6 11" id="KW-0732">Signal</keyword>
<dbReference type="SMART" id="SM00747">
    <property type="entry name" value="CFEM"/>
    <property type="match status" value="1"/>
</dbReference>
<feature type="binding site" description="axial binding residue" evidence="9">
    <location>
        <position position="53"/>
    </location>
    <ligand>
        <name>heme</name>
        <dbReference type="ChEBI" id="CHEBI:30413"/>
    </ligand>
    <ligandPart>
        <name>Fe</name>
        <dbReference type="ChEBI" id="CHEBI:18248"/>
    </ligandPart>
</feature>
<dbReference type="InterPro" id="IPR008427">
    <property type="entry name" value="Extracellular_membr_CFEM_dom"/>
</dbReference>
<evidence type="ECO:0000256" key="4">
    <source>
        <dbReference type="ARBA" id="ARBA00022525"/>
    </source>
</evidence>
<reference evidence="13" key="1">
    <citation type="journal article" date="2012" name="PLoS Genet.">
        <title>Comparative analysis of the genomes of two field isolates of the rice blast fungus Magnaporthe oryzae.</title>
        <authorList>
            <person name="Xue M."/>
            <person name="Yang J."/>
            <person name="Li Z."/>
            <person name="Hu S."/>
            <person name="Yao N."/>
            <person name="Dean R.A."/>
            <person name="Zhao W."/>
            <person name="Shen M."/>
            <person name="Zhang H."/>
            <person name="Li C."/>
            <person name="Liu L."/>
            <person name="Cao L."/>
            <person name="Xu X."/>
            <person name="Xing Y."/>
            <person name="Hsiang T."/>
            <person name="Zhang Z."/>
            <person name="Xu J.R."/>
            <person name="Peng Y.L."/>
        </authorList>
    </citation>
    <scope>NUCLEOTIDE SEQUENCE</scope>
    <source>
        <strain evidence="13">Y34</strain>
    </source>
</reference>
<keyword evidence="4" id="KW-0964">Secreted</keyword>
<keyword evidence="9" id="KW-0408">Iron</keyword>
<feature type="chain" id="PRO_5041688777" description="CFEM domain-containing protein" evidence="11">
    <location>
        <begin position="22"/>
        <end position="184"/>
    </location>
</feature>
<evidence type="ECO:0000313" key="13">
    <source>
        <dbReference type="EMBL" id="ELQ36605.1"/>
    </source>
</evidence>
<dbReference type="GO" id="GO:0005576">
    <property type="term" value="C:extracellular region"/>
    <property type="evidence" value="ECO:0007669"/>
    <property type="project" value="UniProtKB-SubCell"/>
</dbReference>
<dbReference type="GO" id="GO:0098552">
    <property type="term" value="C:side of membrane"/>
    <property type="evidence" value="ECO:0007669"/>
    <property type="project" value="UniProtKB-KW"/>
</dbReference>
<evidence type="ECO:0000256" key="5">
    <source>
        <dbReference type="ARBA" id="ARBA00022622"/>
    </source>
</evidence>
<dbReference type="EMBL" id="JH792949">
    <property type="protein sequence ID" value="ELQ36605.1"/>
    <property type="molecule type" value="Genomic_DNA"/>
</dbReference>
<evidence type="ECO:0000256" key="8">
    <source>
        <dbReference type="ARBA" id="ARBA00023288"/>
    </source>
</evidence>
<accession>A0AA97NUH7</accession>
<organism evidence="13">
    <name type="scientific">Pyricularia oryzae (strain Y34)</name>
    <name type="common">Rice blast fungus</name>
    <name type="synonym">Magnaporthe oryzae</name>
    <dbReference type="NCBI Taxonomy" id="1143189"/>
    <lineage>
        <taxon>Eukaryota</taxon>
        <taxon>Fungi</taxon>
        <taxon>Dikarya</taxon>
        <taxon>Ascomycota</taxon>
        <taxon>Pezizomycotina</taxon>
        <taxon>Sordariomycetes</taxon>
        <taxon>Sordariomycetidae</taxon>
        <taxon>Magnaporthales</taxon>
        <taxon>Pyriculariaceae</taxon>
        <taxon>Pyricularia</taxon>
    </lineage>
</organism>
<comment type="similarity">
    <text evidence="3">Belongs to the RBT5 family.</text>
</comment>
<feature type="region of interest" description="Disordered" evidence="10">
    <location>
        <begin position="105"/>
        <end position="142"/>
    </location>
</feature>
<feature type="disulfide bond" evidence="9">
    <location>
        <begin position="49"/>
        <end position="56"/>
    </location>
</feature>
<dbReference type="Pfam" id="PF05730">
    <property type="entry name" value="CFEM"/>
    <property type="match status" value="1"/>
</dbReference>
<evidence type="ECO:0000256" key="7">
    <source>
        <dbReference type="ARBA" id="ARBA00023157"/>
    </source>
</evidence>
<dbReference type="Proteomes" id="UP000011086">
    <property type="component" value="Unassembled WGS sequence"/>
</dbReference>
<evidence type="ECO:0000256" key="6">
    <source>
        <dbReference type="ARBA" id="ARBA00022729"/>
    </source>
</evidence>
<comment type="subcellular location">
    <subcellularLocation>
        <location evidence="1">Membrane</location>
        <topology evidence="1">Lipid-anchor</topology>
        <topology evidence="1">GPI-anchor</topology>
    </subcellularLocation>
    <subcellularLocation>
        <location evidence="2">Secreted</location>
    </subcellularLocation>
</comment>
<keyword evidence="7 9" id="KW-1015">Disulfide bond</keyword>
<evidence type="ECO:0000256" key="1">
    <source>
        <dbReference type="ARBA" id="ARBA00004589"/>
    </source>
</evidence>
<feature type="signal peptide" evidence="11">
    <location>
        <begin position="1"/>
        <end position="21"/>
    </location>
</feature>
<evidence type="ECO:0000256" key="2">
    <source>
        <dbReference type="ARBA" id="ARBA00004613"/>
    </source>
</evidence>
<gene>
    <name evidence="13" type="ORF">OOU_Y34scaffold00651g14</name>
</gene>
<dbReference type="AlphaFoldDB" id="A0AA97NUH7"/>
<evidence type="ECO:0000256" key="10">
    <source>
        <dbReference type="SAM" id="MobiDB-lite"/>
    </source>
</evidence>
<protein>
    <recommendedName>
        <fullName evidence="12">CFEM domain-containing protein</fullName>
    </recommendedName>
</protein>
<proteinExistence type="inferred from homology"/>
<comment type="caution">
    <text evidence="9">Lacks conserved residue(s) required for the propagation of feature annotation.</text>
</comment>